<dbReference type="Proteomes" id="UP000308489">
    <property type="component" value="Chromosome 1"/>
</dbReference>
<reference evidence="7 8" key="1">
    <citation type="submission" date="2019-05" db="EMBL/GenBank/DDBJ databases">
        <authorList>
            <consortium name="Pathogen Informatics"/>
        </authorList>
    </citation>
    <scope>NUCLEOTIDE SEQUENCE [LARGE SCALE GENOMIC DNA]</scope>
    <source>
        <strain evidence="7 8">NCTC503</strain>
    </source>
</reference>
<dbReference type="AlphaFoldDB" id="A0A4U9R0L0"/>
<feature type="coiled-coil region" evidence="4">
    <location>
        <begin position="122"/>
        <end position="149"/>
    </location>
</feature>
<organism evidence="7 8">
    <name type="scientific">Hathewaya histolytica</name>
    <name type="common">Clostridium histolyticum</name>
    <dbReference type="NCBI Taxonomy" id="1498"/>
    <lineage>
        <taxon>Bacteria</taxon>
        <taxon>Bacillati</taxon>
        <taxon>Bacillota</taxon>
        <taxon>Clostridia</taxon>
        <taxon>Eubacteriales</taxon>
        <taxon>Clostridiaceae</taxon>
        <taxon>Hathewaya</taxon>
    </lineage>
</organism>
<evidence type="ECO:0000256" key="3">
    <source>
        <dbReference type="PROSITE-ProRule" id="PRU00169"/>
    </source>
</evidence>
<evidence type="ECO:0000313" key="8">
    <source>
        <dbReference type="Proteomes" id="UP000308489"/>
    </source>
</evidence>
<dbReference type="PIRSF" id="PIRSF036382">
    <property type="entry name" value="RR_antiterm"/>
    <property type="match status" value="1"/>
</dbReference>
<dbReference type="RefSeq" id="WP_138209364.1">
    <property type="nucleotide sequence ID" value="NZ_CBCRUQ010000001.1"/>
</dbReference>
<dbReference type="SUPFAM" id="SSF52172">
    <property type="entry name" value="CheY-like"/>
    <property type="match status" value="1"/>
</dbReference>
<evidence type="ECO:0000259" key="5">
    <source>
        <dbReference type="PROSITE" id="PS50110"/>
    </source>
</evidence>
<name>A0A4U9R0L0_HATHI</name>
<dbReference type="InterPro" id="IPR005561">
    <property type="entry name" value="ANTAR"/>
</dbReference>
<dbReference type="InterPro" id="IPR036388">
    <property type="entry name" value="WH-like_DNA-bd_sf"/>
</dbReference>
<sequence length="193" mass="21891">MNKRIVIADDEPITRMDLREMLETAGYSVVGEASDGFDAIELCRKHKPDLILMDIKMPLLDGINACKRINEDELCDSIILLTAYSDKTFIDRAKEVGVIGYLVKPIDDRALLPALEIALSKGKEFKNVKKEAKTANDKLEARKVIEKAKGIIMKERNTDEEKAYSYLRELSMNKRTSMKEISEIIIMSSDTEM</sequence>
<keyword evidence="3" id="KW-0597">Phosphoprotein</keyword>
<dbReference type="Gene3D" id="1.10.10.10">
    <property type="entry name" value="Winged helix-like DNA-binding domain superfamily/Winged helix DNA-binding domain"/>
    <property type="match status" value="1"/>
</dbReference>
<protein>
    <recommendedName>
        <fullName evidence="1">Stage 0 sporulation protein A homolog</fullName>
    </recommendedName>
</protein>
<dbReference type="GO" id="GO:0003723">
    <property type="term" value="F:RNA binding"/>
    <property type="evidence" value="ECO:0007669"/>
    <property type="project" value="InterPro"/>
</dbReference>
<feature type="modified residue" description="4-aspartylphosphate" evidence="3">
    <location>
        <position position="54"/>
    </location>
</feature>
<dbReference type="Gene3D" id="3.40.50.2300">
    <property type="match status" value="1"/>
</dbReference>
<dbReference type="PROSITE" id="PS50921">
    <property type="entry name" value="ANTAR"/>
    <property type="match status" value="1"/>
</dbReference>
<dbReference type="OrthoDB" id="9779069at2"/>
<feature type="domain" description="Response regulatory" evidence="5">
    <location>
        <begin position="4"/>
        <end position="119"/>
    </location>
</feature>
<dbReference type="PANTHER" id="PTHR43367">
    <property type="match status" value="1"/>
</dbReference>
<keyword evidence="4" id="KW-0175">Coiled coil</keyword>
<evidence type="ECO:0000313" key="7">
    <source>
        <dbReference type="EMBL" id="VTQ84682.1"/>
    </source>
</evidence>
<evidence type="ECO:0000256" key="1">
    <source>
        <dbReference type="ARBA" id="ARBA00018672"/>
    </source>
</evidence>
<accession>A0A4U9R0L0</accession>
<gene>
    <name evidence="7" type="primary">pdtaR</name>
    <name evidence="7" type="ORF">NCTC503_00596</name>
</gene>
<dbReference type="EMBL" id="LR590481">
    <property type="protein sequence ID" value="VTQ84682.1"/>
    <property type="molecule type" value="Genomic_DNA"/>
</dbReference>
<dbReference type="PROSITE" id="PS50110">
    <property type="entry name" value="RESPONSE_REGULATORY"/>
    <property type="match status" value="1"/>
</dbReference>
<proteinExistence type="predicted"/>
<dbReference type="Pfam" id="PF03861">
    <property type="entry name" value="ANTAR"/>
    <property type="match status" value="1"/>
</dbReference>
<evidence type="ECO:0000256" key="2">
    <source>
        <dbReference type="ARBA" id="ARBA00024867"/>
    </source>
</evidence>
<keyword evidence="8" id="KW-1185">Reference proteome</keyword>
<dbReference type="KEGG" id="hhw:NCTC503_00596"/>
<dbReference type="InterPro" id="IPR011006">
    <property type="entry name" value="CheY-like_superfamily"/>
</dbReference>
<dbReference type="InterPro" id="IPR008327">
    <property type="entry name" value="Sig_transdc_resp-reg_antiterm"/>
</dbReference>
<dbReference type="Pfam" id="PF00072">
    <property type="entry name" value="Response_reg"/>
    <property type="match status" value="1"/>
</dbReference>
<dbReference type="PANTHER" id="PTHR43367:SF1">
    <property type="entry name" value="TWO-COMPONENT RESPONSE REGULATOR-LIKE APRR6-RELATED"/>
    <property type="match status" value="1"/>
</dbReference>
<comment type="function">
    <text evidence="2">May play the central regulatory role in sporulation. It may be an element of the effector pathway responsible for the activation of sporulation genes in response to nutritional stress. Spo0A may act in concert with spo0H (a sigma factor) to control the expression of some genes that are critical to the sporulation process.</text>
</comment>
<dbReference type="SMART" id="SM00448">
    <property type="entry name" value="REC"/>
    <property type="match status" value="1"/>
</dbReference>
<dbReference type="SMART" id="SM01012">
    <property type="entry name" value="ANTAR"/>
    <property type="match status" value="1"/>
</dbReference>
<feature type="domain" description="ANTAR" evidence="6">
    <location>
        <begin position="125"/>
        <end position="186"/>
    </location>
</feature>
<evidence type="ECO:0000259" key="6">
    <source>
        <dbReference type="PROSITE" id="PS50921"/>
    </source>
</evidence>
<evidence type="ECO:0000256" key="4">
    <source>
        <dbReference type="SAM" id="Coils"/>
    </source>
</evidence>
<dbReference type="InterPro" id="IPR001789">
    <property type="entry name" value="Sig_transdc_resp-reg_receiver"/>
</dbReference>
<dbReference type="GO" id="GO:0000160">
    <property type="term" value="P:phosphorelay signal transduction system"/>
    <property type="evidence" value="ECO:0007669"/>
    <property type="project" value="InterPro"/>
</dbReference>